<keyword evidence="6" id="KW-1185">Reference proteome</keyword>
<comment type="caution">
    <text evidence="5">The sequence shown here is derived from an EMBL/GenBank/DDBJ whole genome shotgun (WGS) entry which is preliminary data.</text>
</comment>
<accession>A0A397W626</accession>
<dbReference type="EMBL" id="QKWP01000048">
    <property type="protein sequence ID" value="RIB29037.1"/>
    <property type="molecule type" value="Genomic_DNA"/>
</dbReference>
<dbReference type="GO" id="GO:0016772">
    <property type="term" value="F:transferase activity, transferring phosphorus-containing groups"/>
    <property type="evidence" value="ECO:0007669"/>
    <property type="project" value="InterPro"/>
</dbReference>
<keyword evidence="1" id="KW-0597">Phosphoprotein</keyword>
<dbReference type="InterPro" id="IPR004358">
    <property type="entry name" value="Sig_transdc_His_kin-like_C"/>
</dbReference>
<dbReference type="Pfam" id="PF02518">
    <property type="entry name" value="HATPase_c"/>
    <property type="match status" value="1"/>
</dbReference>
<dbReference type="InterPro" id="IPR036890">
    <property type="entry name" value="HATPase_C_sf"/>
</dbReference>
<dbReference type="InterPro" id="IPR011006">
    <property type="entry name" value="CheY-like_superfamily"/>
</dbReference>
<keyword evidence="2" id="KW-0902">Two-component regulatory system</keyword>
<evidence type="ECO:0000256" key="3">
    <source>
        <dbReference type="PROSITE-ProRule" id="PRU00169"/>
    </source>
</evidence>
<dbReference type="PRINTS" id="PR00344">
    <property type="entry name" value="BCTRLSENSOR"/>
</dbReference>
<dbReference type="PROSITE" id="PS50110">
    <property type="entry name" value="RESPONSE_REGULATORY"/>
    <property type="match status" value="1"/>
</dbReference>
<dbReference type="SMART" id="SM00448">
    <property type="entry name" value="REC"/>
    <property type="match status" value="1"/>
</dbReference>
<dbReference type="STRING" id="44941.A0A397W626"/>
<dbReference type="AlphaFoldDB" id="A0A397W626"/>
<dbReference type="Proteomes" id="UP000266673">
    <property type="component" value="Unassembled WGS sequence"/>
</dbReference>
<dbReference type="Gene3D" id="3.30.565.10">
    <property type="entry name" value="Histidine kinase-like ATPase, C-terminal domain"/>
    <property type="match status" value="1"/>
</dbReference>
<dbReference type="PANTHER" id="PTHR45339">
    <property type="entry name" value="HYBRID SIGNAL TRANSDUCTION HISTIDINE KINASE J"/>
    <property type="match status" value="1"/>
</dbReference>
<reference evidence="5 6" key="1">
    <citation type="submission" date="2018-06" db="EMBL/GenBank/DDBJ databases">
        <title>Comparative genomics reveals the genomic features of Rhizophagus irregularis, R. cerebriforme, R. diaphanum and Gigaspora rosea, and their symbiotic lifestyle signature.</title>
        <authorList>
            <person name="Morin E."/>
            <person name="San Clemente H."/>
            <person name="Chen E.C.H."/>
            <person name="De La Providencia I."/>
            <person name="Hainaut M."/>
            <person name="Kuo A."/>
            <person name="Kohler A."/>
            <person name="Murat C."/>
            <person name="Tang N."/>
            <person name="Roy S."/>
            <person name="Loubradou J."/>
            <person name="Henrissat B."/>
            <person name="Grigoriev I.V."/>
            <person name="Corradi N."/>
            <person name="Roux C."/>
            <person name="Martin F.M."/>
        </authorList>
    </citation>
    <scope>NUCLEOTIDE SEQUENCE [LARGE SCALE GENOMIC DNA]</scope>
    <source>
        <strain evidence="5 6">DAOM 194757</strain>
    </source>
</reference>
<gene>
    <name evidence="5" type="ORF">C2G38_2028025</name>
</gene>
<dbReference type="SUPFAM" id="SSF55874">
    <property type="entry name" value="ATPase domain of HSP90 chaperone/DNA topoisomerase II/histidine kinase"/>
    <property type="match status" value="1"/>
</dbReference>
<dbReference type="Gene3D" id="3.40.50.2300">
    <property type="match status" value="1"/>
</dbReference>
<dbReference type="GO" id="GO:0000160">
    <property type="term" value="P:phosphorelay signal transduction system"/>
    <property type="evidence" value="ECO:0007669"/>
    <property type="project" value="UniProtKB-KW"/>
</dbReference>
<dbReference type="CDD" id="cd17546">
    <property type="entry name" value="REC_hyHK_CKI1_RcsC-like"/>
    <property type="match status" value="1"/>
</dbReference>
<evidence type="ECO:0000313" key="5">
    <source>
        <dbReference type="EMBL" id="RIB29037.1"/>
    </source>
</evidence>
<feature type="domain" description="Response regulatory" evidence="4">
    <location>
        <begin position="237"/>
        <end position="376"/>
    </location>
</feature>
<dbReference type="InterPro" id="IPR003594">
    <property type="entry name" value="HATPase_dom"/>
</dbReference>
<comment type="caution">
    <text evidence="3">Lacks conserved residue(s) required for the propagation of feature annotation.</text>
</comment>
<dbReference type="SUPFAM" id="SSF52172">
    <property type="entry name" value="CheY-like"/>
    <property type="match status" value="1"/>
</dbReference>
<name>A0A397W626_9GLOM</name>
<dbReference type="Pfam" id="PF00072">
    <property type="entry name" value="Response_reg"/>
    <property type="match status" value="1"/>
</dbReference>
<evidence type="ECO:0000256" key="2">
    <source>
        <dbReference type="ARBA" id="ARBA00023012"/>
    </source>
</evidence>
<proteinExistence type="predicted"/>
<evidence type="ECO:0000313" key="6">
    <source>
        <dbReference type="Proteomes" id="UP000266673"/>
    </source>
</evidence>
<evidence type="ECO:0000256" key="1">
    <source>
        <dbReference type="ARBA" id="ARBA00022553"/>
    </source>
</evidence>
<sequence length="379" mass="43054">MSITKMQDGTGLGLSICKNLVELNGGEIKVESELGKGSKFWFTWNVELLSSMTSSLLSSQFDRINYVFPQSIKQKRILIIHSVKDARNAMLNYLKKIKKVDAFDTFDKGIRAAKKYKELNNLFAYDIVFISLYETNKDEIIKAILELRGLDTNNNNLAIIFIVFPTNEENELAKKLIEKVGGTATILYTPITWKKVINLFINMEKNYATIEKPFKQKDYSFIKSEGTNQDLYKDIKKNDSKKSKYILCVNTLRQVSKLGYSTISATSGLEAINLIDSKFRSLGDAYLSSFYSNMDQLNSCKISLILTEFNLPIMSGFDVSQAVRAMKSPISDIPIIVLTALPIKEIQNKCIESNINDYLAKPLKIEELEKVLTKWISEN</sequence>
<dbReference type="InterPro" id="IPR001789">
    <property type="entry name" value="Sig_transdc_resp-reg_receiver"/>
</dbReference>
<organism evidence="5 6">
    <name type="scientific">Gigaspora rosea</name>
    <dbReference type="NCBI Taxonomy" id="44941"/>
    <lineage>
        <taxon>Eukaryota</taxon>
        <taxon>Fungi</taxon>
        <taxon>Fungi incertae sedis</taxon>
        <taxon>Mucoromycota</taxon>
        <taxon>Glomeromycotina</taxon>
        <taxon>Glomeromycetes</taxon>
        <taxon>Diversisporales</taxon>
        <taxon>Gigasporaceae</taxon>
        <taxon>Gigaspora</taxon>
    </lineage>
</organism>
<protein>
    <submittedName>
        <fullName evidence="5">CheY-like superfamily</fullName>
    </submittedName>
</protein>
<evidence type="ECO:0000259" key="4">
    <source>
        <dbReference type="PROSITE" id="PS50110"/>
    </source>
</evidence>
<dbReference type="OrthoDB" id="10266508at2759"/>
<dbReference type="PANTHER" id="PTHR45339:SF1">
    <property type="entry name" value="HYBRID SIGNAL TRANSDUCTION HISTIDINE KINASE J"/>
    <property type="match status" value="1"/>
</dbReference>